<sequence length="325" mass="36692">MEGKDDRRSDRFAKTKKHFSSGKYKPKTKRDKTAPRIRPPESSGENGRKENTRIAKGTVDICNNGFYSYKGNKIDIMQQLEFAKQQTMSYSPEETPINVMVGNRETQFQVVKTQTLEACQIEGNGKEDEKHICVLNFASAKNPGGGFLKGSNAQEESIARASGLYACIKNNIMYEKNAQDNNKCLYSHHMIFSPTVPVFRDKNDDLIEKPFCISFITSPAVNAKQAKIQNIDNDVINQTMLERMDRFLSVTVWNHVDILILGAWGCGVFGGNNEIVAKQFFDLLTGKYYGMFEKVIFTVIGDADFTVFSRLFGSEIATESKYKID</sequence>
<feature type="domain" description="Microbial-type PARG catalytic" evidence="2">
    <location>
        <begin position="55"/>
        <end position="201"/>
    </location>
</feature>
<dbReference type="Gene3D" id="3.40.220.10">
    <property type="entry name" value="Leucine Aminopeptidase, subunit E, domain 1"/>
    <property type="match status" value="1"/>
</dbReference>
<dbReference type="PANTHER" id="PTHR35596:SF1">
    <property type="entry name" value="MICROBIAL-TYPE PARG CATALYTIC DOMAIN-CONTAINING PROTEIN"/>
    <property type="match status" value="1"/>
</dbReference>
<dbReference type="InterPro" id="IPR043472">
    <property type="entry name" value="Macro_dom-like"/>
</dbReference>
<organism evidence="3">
    <name type="scientific">Marseillevirus LCMAC201</name>
    <dbReference type="NCBI Taxonomy" id="2506605"/>
    <lineage>
        <taxon>Viruses</taxon>
        <taxon>Varidnaviria</taxon>
        <taxon>Bamfordvirae</taxon>
        <taxon>Nucleocytoviricota</taxon>
        <taxon>Megaviricetes</taxon>
        <taxon>Pimascovirales</taxon>
        <taxon>Pimascovirales incertae sedis</taxon>
        <taxon>Marseilleviridae</taxon>
    </lineage>
</organism>
<protein>
    <recommendedName>
        <fullName evidence="2">Microbial-type PARG catalytic domain-containing protein</fullName>
    </recommendedName>
</protein>
<name>A0A481YVM5_9VIRU</name>
<gene>
    <name evidence="3" type="ORF">LCMAC201_01240</name>
</gene>
<dbReference type="EMBL" id="MK500346">
    <property type="protein sequence ID" value="QBK87222.1"/>
    <property type="molecule type" value="Genomic_DNA"/>
</dbReference>
<feature type="region of interest" description="Disordered" evidence="1">
    <location>
        <begin position="1"/>
        <end position="52"/>
    </location>
</feature>
<reference evidence="3" key="1">
    <citation type="journal article" date="2019" name="MBio">
        <title>Virus Genomes from Deep Sea Sediments Expand the Ocean Megavirome and Support Independent Origins of Viral Gigantism.</title>
        <authorList>
            <person name="Backstrom D."/>
            <person name="Yutin N."/>
            <person name="Jorgensen S.L."/>
            <person name="Dharamshi J."/>
            <person name="Homa F."/>
            <person name="Zaremba-Niedwiedzka K."/>
            <person name="Spang A."/>
            <person name="Wolf Y.I."/>
            <person name="Koonin E.V."/>
            <person name="Ettema T.J."/>
        </authorList>
    </citation>
    <scope>NUCLEOTIDE SEQUENCE</scope>
</reference>
<dbReference type="InterPro" id="IPR012664">
    <property type="entry name" value="CHP02452"/>
</dbReference>
<dbReference type="PANTHER" id="PTHR35596">
    <property type="entry name" value="DUF2263 DOMAIN-CONTAINING PROTEIN"/>
    <property type="match status" value="1"/>
</dbReference>
<dbReference type="InterPro" id="IPR019261">
    <property type="entry name" value="PARG_cat_microbial"/>
</dbReference>
<feature type="compositionally biased region" description="Basic residues" evidence="1">
    <location>
        <begin position="14"/>
        <end position="30"/>
    </location>
</feature>
<evidence type="ECO:0000259" key="2">
    <source>
        <dbReference type="Pfam" id="PF10021"/>
    </source>
</evidence>
<dbReference type="SUPFAM" id="SSF52949">
    <property type="entry name" value="Macro domain-like"/>
    <property type="match status" value="1"/>
</dbReference>
<proteinExistence type="predicted"/>
<accession>A0A481YVM5</accession>
<dbReference type="NCBIfam" id="TIGR02452">
    <property type="entry name" value="TIGR02452 family protein"/>
    <property type="match status" value="1"/>
</dbReference>
<dbReference type="Pfam" id="PF10021">
    <property type="entry name" value="PARG_cat_microb"/>
    <property type="match status" value="1"/>
</dbReference>
<evidence type="ECO:0000313" key="3">
    <source>
        <dbReference type="EMBL" id="QBK87222.1"/>
    </source>
</evidence>
<feature type="compositionally biased region" description="Basic and acidic residues" evidence="1">
    <location>
        <begin position="1"/>
        <end position="13"/>
    </location>
</feature>
<evidence type="ECO:0000256" key="1">
    <source>
        <dbReference type="SAM" id="MobiDB-lite"/>
    </source>
</evidence>